<feature type="region of interest" description="Disordered" evidence="1">
    <location>
        <begin position="1"/>
        <end position="111"/>
    </location>
</feature>
<proteinExistence type="predicted"/>
<evidence type="ECO:0000313" key="3">
    <source>
        <dbReference type="Proteomes" id="UP000287033"/>
    </source>
</evidence>
<sequence length="111" mass="12226">MPRIPRRSCCNEHNLPDRSTLSRSLNERMDHESSSWVAEQRLCKAEGKVRRMTSAGKRERGSLDAGGAGVAHGNRAGKFTLISRETGTAPSSYRNEEQQHLTTPSGTLSSE</sequence>
<gene>
    <name evidence="2" type="ORF">chiPu_0007796</name>
</gene>
<dbReference type="AlphaFoldDB" id="A0A401SG19"/>
<comment type="caution">
    <text evidence="2">The sequence shown here is derived from an EMBL/GenBank/DDBJ whole genome shotgun (WGS) entry which is preliminary data.</text>
</comment>
<protein>
    <submittedName>
        <fullName evidence="2">Uncharacterized protein</fullName>
    </submittedName>
</protein>
<evidence type="ECO:0000256" key="1">
    <source>
        <dbReference type="SAM" id="MobiDB-lite"/>
    </source>
</evidence>
<reference evidence="2 3" key="1">
    <citation type="journal article" date="2018" name="Nat. Ecol. Evol.">
        <title>Shark genomes provide insights into elasmobranch evolution and the origin of vertebrates.</title>
        <authorList>
            <person name="Hara Y"/>
            <person name="Yamaguchi K"/>
            <person name="Onimaru K"/>
            <person name="Kadota M"/>
            <person name="Koyanagi M"/>
            <person name="Keeley SD"/>
            <person name="Tatsumi K"/>
            <person name="Tanaka K"/>
            <person name="Motone F"/>
            <person name="Kageyama Y"/>
            <person name="Nozu R"/>
            <person name="Adachi N"/>
            <person name="Nishimura O"/>
            <person name="Nakagawa R"/>
            <person name="Tanegashima C"/>
            <person name="Kiyatake I"/>
            <person name="Matsumoto R"/>
            <person name="Murakumo K"/>
            <person name="Nishida K"/>
            <person name="Terakita A"/>
            <person name="Kuratani S"/>
            <person name="Sato K"/>
            <person name="Hyodo S Kuraku.S."/>
        </authorList>
    </citation>
    <scope>NUCLEOTIDE SEQUENCE [LARGE SCALE GENOMIC DNA]</scope>
</reference>
<organism evidence="2 3">
    <name type="scientific">Chiloscyllium punctatum</name>
    <name type="common">Brownbanded bambooshark</name>
    <name type="synonym">Hemiscyllium punctatum</name>
    <dbReference type="NCBI Taxonomy" id="137246"/>
    <lineage>
        <taxon>Eukaryota</taxon>
        <taxon>Metazoa</taxon>
        <taxon>Chordata</taxon>
        <taxon>Craniata</taxon>
        <taxon>Vertebrata</taxon>
        <taxon>Chondrichthyes</taxon>
        <taxon>Elasmobranchii</taxon>
        <taxon>Galeomorphii</taxon>
        <taxon>Galeoidea</taxon>
        <taxon>Orectolobiformes</taxon>
        <taxon>Hemiscylliidae</taxon>
        <taxon>Chiloscyllium</taxon>
    </lineage>
</organism>
<dbReference type="Proteomes" id="UP000287033">
    <property type="component" value="Unassembled WGS sequence"/>
</dbReference>
<feature type="compositionally biased region" description="Polar residues" evidence="1">
    <location>
        <begin position="83"/>
        <end position="93"/>
    </location>
</feature>
<feature type="compositionally biased region" description="Polar residues" evidence="1">
    <location>
        <begin position="100"/>
        <end position="111"/>
    </location>
</feature>
<name>A0A401SG19_CHIPU</name>
<dbReference type="EMBL" id="BEZZ01000247">
    <property type="protein sequence ID" value="GCC29356.1"/>
    <property type="molecule type" value="Genomic_DNA"/>
</dbReference>
<keyword evidence="3" id="KW-1185">Reference proteome</keyword>
<evidence type="ECO:0000313" key="2">
    <source>
        <dbReference type="EMBL" id="GCC29356.1"/>
    </source>
</evidence>
<accession>A0A401SG19</accession>